<feature type="non-terminal residue" evidence="2">
    <location>
        <position position="234"/>
    </location>
</feature>
<dbReference type="Proteomes" id="UP000654075">
    <property type="component" value="Unassembled WGS sequence"/>
</dbReference>
<dbReference type="EMBL" id="CAJNNV010012052">
    <property type="protein sequence ID" value="CAE8600337.1"/>
    <property type="molecule type" value="Genomic_DNA"/>
</dbReference>
<protein>
    <submittedName>
        <fullName evidence="2">Uncharacterized protein</fullName>
    </submittedName>
</protein>
<comment type="caution">
    <text evidence="2">The sequence shown here is derived from an EMBL/GenBank/DDBJ whole genome shotgun (WGS) entry which is preliminary data.</text>
</comment>
<evidence type="ECO:0000313" key="2">
    <source>
        <dbReference type="EMBL" id="CAE8600337.1"/>
    </source>
</evidence>
<feature type="non-terminal residue" evidence="2">
    <location>
        <position position="1"/>
    </location>
</feature>
<feature type="region of interest" description="Disordered" evidence="1">
    <location>
        <begin position="61"/>
        <end position="93"/>
    </location>
</feature>
<feature type="compositionally biased region" description="Polar residues" evidence="1">
    <location>
        <begin position="164"/>
        <end position="196"/>
    </location>
</feature>
<feature type="region of interest" description="Disordered" evidence="1">
    <location>
        <begin position="108"/>
        <end position="208"/>
    </location>
</feature>
<sequence length="234" mass="25410">ATAKRLGATATNGHQTPHGPPLFSARDRGQIWQQASVYSPREDMPDMVHHDVHIQEDEARAVTLGTSQSSCSSPRRSPRRRTGNGNDGSQASDDAVFERLFKDSEVRRQHQSLLHHRDVEAPVLEMEATPSPARPKALQLQSAASTPRATASPGASSASAYEHTATTYLPTSASASPLRSPGSSVRTSAVSQNGGTPKQPGAQRLYRDVLSLRDRRKVLAEEAMTMQQQLLQKE</sequence>
<feature type="region of interest" description="Disordered" evidence="1">
    <location>
        <begin position="1"/>
        <end position="25"/>
    </location>
</feature>
<accession>A0A813EPQ4</accession>
<proteinExistence type="predicted"/>
<reference evidence="2" key="1">
    <citation type="submission" date="2021-02" db="EMBL/GenBank/DDBJ databases">
        <authorList>
            <person name="Dougan E. K."/>
            <person name="Rhodes N."/>
            <person name="Thang M."/>
            <person name="Chan C."/>
        </authorList>
    </citation>
    <scope>NUCLEOTIDE SEQUENCE</scope>
</reference>
<dbReference type="AlphaFoldDB" id="A0A813EPQ4"/>
<feature type="compositionally biased region" description="Low complexity" evidence="1">
    <location>
        <begin position="142"/>
        <end position="160"/>
    </location>
</feature>
<keyword evidence="3" id="KW-1185">Reference proteome</keyword>
<organism evidence="2 3">
    <name type="scientific">Polarella glacialis</name>
    <name type="common">Dinoflagellate</name>
    <dbReference type="NCBI Taxonomy" id="89957"/>
    <lineage>
        <taxon>Eukaryota</taxon>
        <taxon>Sar</taxon>
        <taxon>Alveolata</taxon>
        <taxon>Dinophyceae</taxon>
        <taxon>Suessiales</taxon>
        <taxon>Suessiaceae</taxon>
        <taxon>Polarella</taxon>
    </lineage>
</organism>
<gene>
    <name evidence="2" type="ORF">PGLA1383_LOCUS18667</name>
</gene>
<evidence type="ECO:0000256" key="1">
    <source>
        <dbReference type="SAM" id="MobiDB-lite"/>
    </source>
</evidence>
<name>A0A813EPQ4_POLGL</name>
<feature type="compositionally biased region" description="Polar residues" evidence="1">
    <location>
        <begin position="83"/>
        <end position="92"/>
    </location>
</feature>
<evidence type="ECO:0000313" key="3">
    <source>
        <dbReference type="Proteomes" id="UP000654075"/>
    </source>
</evidence>